<dbReference type="PROSITE" id="PS51253">
    <property type="entry name" value="HTH_CENPB"/>
    <property type="match status" value="1"/>
</dbReference>
<accession>A0AAE0FY43</accession>
<feature type="compositionally biased region" description="Basic and acidic residues" evidence="2">
    <location>
        <begin position="23"/>
        <end position="33"/>
    </location>
</feature>
<dbReference type="GO" id="GO:0003677">
    <property type="term" value="F:DNA binding"/>
    <property type="evidence" value="ECO:0007669"/>
    <property type="project" value="UniProtKB-KW"/>
</dbReference>
<feature type="region of interest" description="Disordered" evidence="2">
    <location>
        <begin position="23"/>
        <end position="44"/>
    </location>
</feature>
<proteinExistence type="predicted"/>
<evidence type="ECO:0000259" key="3">
    <source>
        <dbReference type="PROSITE" id="PS51253"/>
    </source>
</evidence>
<gene>
    <name evidence="4" type="ORF">CYMTET_23455</name>
</gene>
<reference evidence="4 5" key="1">
    <citation type="journal article" date="2015" name="Genome Biol. Evol.">
        <title>Comparative Genomics of a Bacterivorous Green Alga Reveals Evolutionary Causalities and Consequences of Phago-Mixotrophic Mode of Nutrition.</title>
        <authorList>
            <person name="Burns J.A."/>
            <person name="Paasch A."/>
            <person name="Narechania A."/>
            <person name="Kim E."/>
        </authorList>
    </citation>
    <scope>NUCLEOTIDE SEQUENCE [LARGE SCALE GENOMIC DNA]</scope>
    <source>
        <strain evidence="4 5">PLY_AMNH</strain>
    </source>
</reference>
<name>A0AAE0FY43_9CHLO</name>
<dbReference type="EMBL" id="LGRX02012063">
    <property type="protein sequence ID" value="KAK3268015.1"/>
    <property type="molecule type" value="Genomic_DNA"/>
</dbReference>
<protein>
    <recommendedName>
        <fullName evidence="3">HTH CENPB-type domain-containing protein</fullName>
    </recommendedName>
</protein>
<dbReference type="Pfam" id="PF03221">
    <property type="entry name" value="HTH_Tnp_Tc5"/>
    <property type="match status" value="1"/>
</dbReference>
<evidence type="ECO:0000313" key="4">
    <source>
        <dbReference type="EMBL" id="KAK3268015.1"/>
    </source>
</evidence>
<dbReference type="InterPro" id="IPR006600">
    <property type="entry name" value="HTH_CenpB_DNA-bd_dom"/>
</dbReference>
<organism evidence="4 5">
    <name type="scientific">Cymbomonas tetramitiformis</name>
    <dbReference type="NCBI Taxonomy" id="36881"/>
    <lineage>
        <taxon>Eukaryota</taxon>
        <taxon>Viridiplantae</taxon>
        <taxon>Chlorophyta</taxon>
        <taxon>Pyramimonadophyceae</taxon>
        <taxon>Pyramimonadales</taxon>
        <taxon>Pyramimonadaceae</taxon>
        <taxon>Cymbomonas</taxon>
    </lineage>
</organism>
<feature type="domain" description="HTH CENPB-type" evidence="3">
    <location>
        <begin position="155"/>
        <end position="230"/>
    </location>
</feature>
<dbReference type="AlphaFoldDB" id="A0AAE0FY43"/>
<dbReference type="Proteomes" id="UP001190700">
    <property type="component" value="Unassembled WGS sequence"/>
</dbReference>
<evidence type="ECO:0000313" key="5">
    <source>
        <dbReference type="Proteomes" id="UP001190700"/>
    </source>
</evidence>
<keyword evidence="5" id="KW-1185">Reference proteome</keyword>
<dbReference type="InterPro" id="IPR009057">
    <property type="entry name" value="Homeodomain-like_sf"/>
</dbReference>
<evidence type="ECO:0000256" key="1">
    <source>
        <dbReference type="ARBA" id="ARBA00023125"/>
    </source>
</evidence>
<feature type="region of interest" description="Disordered" evidence="2">
    <location>
        <begin position="594"/>
        <end position="618"/>
    </location>
</feature>
<dbReference type="SUPFAM" id="SSF46689">
    <property type="entry name" value="Homeodomain-like"/>
    <property type="match status" value="1"/>
</dbReference>
<dbReference type="SMART" id="SM00674">
    <property type="entry name" value="CENPB"/>
    <property type="match status" value="1"/>
</dbReference>
<evidence type="ECO:0000256" key="2">
    <source>
        <dbReference type="SAM" id="MobiDB-lite"/>
    </source>
</evidence>
<sequence>MVSRLLGDLLHEAVGISEKRQRDRKVSMLREKLSSPPEPTSTKHDLHEFISGYIPPIKKATKKRPFLDQNSAPQDLRALNSGAKRRRSYSVTEKAEVLQLLQNAESDASVHNKHAKVEADTGVSQSLISKWGRDRNTIFRSAAEVKTANLLRCGTKTPGANRWWPLAEEQLYKEIVQRRSRNRRVAKRWIVVRMRALIRELHPGCDKPAFRASEGWKIRFCKRYNLVPRRKSNLKAKPILERLPALQHFHTVFRKMLSYSSSGMLLPIPAVSHNQSVSADTEHDRGVLHEDDLRDPKWGRFAPHQRFNVDQVPLPFVFHAGGADTYDTKGVARVQVAENGGGSMSKRQATAQLCFRPVKAIKKKDGSLLKLIQPKPAIIFRGQGKRVSTVEKLAWNPGVDVLWQHNAWVDRAIAPAWAGDCFAKFVDEADQQLKDASLGDLVGGNLMIQDNLDAQKEETYKNVLKQKARTTSWYGPKDRTDLWQADDQGYGREHKRQCNRLQEDWLEDDDNLSRWEDNKLSVGDKRVLLTHWLTDSNSKVNQDCDLYRYHEKGGCMMTVNGWGDERITPEGTSGYSFDTVQATVGGWKSEDYTEVQKEVGDPPPNEAEPGVLSEQEDEGDLYDDEGAEADEATEAAWYIPDGFLVVESFVEEKNRVGQQILFHWQGSGWCQCVVKTLLTPAQQRKTGANFEVKYEDGDRANNLLVADTYAYGESAPYGSWVHLKKMTRVADTVAAEVVGRGRAAYALGADRQRST</sequence>
<comment type="caution">
    <text evidence="4">The sequence shown here is derived from an EMBL/GenBank/DDBJ whole genome shotgun (WGS) entry which is preliminary data.</text>
</comment>
<dbReference type="Gene3D" id="1.10.10.60">
    <property type="entry name" value="Homeodomain-like"/>
    <property type="match status" value="1"/>
</dbReference>
<keyword evidence="1" id="KW-0238">DNA-binding</keyword>